<evidence type="ECO:0000313" key="1">
    <source>
        <dbReference type="EMBL" id="TVU29189.1"/>
    </source>
</evidence>
<feature type="non-terminal residue" evidence="1">
    <location>
        <position position="171"/>
    </location>
</feature>
<dbReference type="AlphaFoldDB" id="A0A5J9UZA2"/>
<keyword evidence="2" id="KW-1185">Reference proteome</keyword>
<dbReference type="Gramene" id="TVU29189">
    <property type="protein sequence ID" value="TVU29189"/>
    <property type="gene ID" value="EJB05_20746"/>
</dbReference>
<name>A0A5J9UZA2_9POAL</name>
<comment type="caution">
    <text evidence="1">The sequence shown here is derived from an EMBL/GenBank/DDBJ whole genome shotgun (WGS) entry which is preliminary data.</text>
</comment>
<sequence length="171" mass="19029">TPLDGLRQFDTVRIDLAKAKRRISFDDHIHARALSGYPFVLCMREEHLHCKLNKNTLRIATPVGFRESITLQYSVAISFLWLGTESYLAEINGVSCSFAGLLLLHVLQISRSRTDQQGKPPVFQLSGRLRRATVGSEGRAGARTRGESGIATVKAKGEQRQRLVLDAVNEL</sequence>
<organism evidence="1 2">
    <name type="scientific">Eragrostis curvula</name>
    <name type="common">weeping love grass</name>
    <dbReference type="NCBI Taxonomy" id="38414"/>
    <lineage>
        <taxon>Eukaryota</taxon>
        <taxon>Viridiplantae</taxon>
        <taxon>Streptophyta</taxon>
        <taxon>Embryophyta</taxon>
        <taxon>Tracheophyta</taxon>
        <taxon>Spermatophyta</taxon>
        <taxon>Magnoliopsida</taxon>
        <taxon>Liliopsida</taxon>
        <taxon>Poales</taxon>
        <taxon>Poaceae</taxon>
        <taxon>PACMAD clade</taxon>
        <taxon>Chloridoideae</taxon>
        <taxon>Eragrostideae</taxon>
        <taxon>Eragrostidinae</taxon>
        <taxon>Eragrostis</taxon>
    </lineage>
</organism>
<accession>A0A5J9UZA2</accession>
<evidence type="ECO:0000313" key="2">
    <source>
        <dbReference type="Proteomes" id="UP000324897"/>
    </source>
</evidence>
<reference evidence="1 2" key="1">
    <citation type="journal article" date="2019" name="Sci. Rep.">
        <title>A high-quality genome of Eragrostis curvula grass provides insights into Poaceae evolution and supports new strategies to enhance forage quality.</title>
        <authorList>
            <person name="Carballo J."/>
            <person name="Santos B.A.C.M."/>
            <person name="Zappacosta D."/>
            <person name="Garbus I."/>
            <person name="Selva J.P."/>
            <person name="Gallo C.A."/>
            <person name="Diaz A."/>
            <person name="Albertini E."/>
            <person name="Caccamo M."/>
            <person name="Echenique V."/>
        </authorList>
    </citation>
    <scope>NUCLEOTIDE SEQUENCE [LARGE SCALE GENOMIC DNA]</scope>
    <source>
        <strain evidence="2">cv. Victoria</strain>
        <tissue evidence="1">Leaf</tissue>
    </source>
</reference>
<proteinExistence type="predicted"/>
<feature type="non-terminal residue" evidence="1">
    <location>
        <position position="1"/>
    </location>
</feature>
<gene>
    <name evidence="1" type="ORF">EJB05_20746</name>
</gene>
<protein>
    <submittedName>
        <fullName evidence="1">Uncharacterized protein</fullName>
    </submittedName>
</protein>
<dbReference type="EMBL" id="RWGY01000011">
    <property type="protein sequence ID" value="TVU29189.1"/>
    <property type="molecule type" value="Genomic_DNA"/>
</dbReference>
<dbReference type="Proteomes" id="UP000324897">
    <property type="component" value="Chromosome 1"/>
</dbReference>